<name>A0ABR8T3I7_9BACL</name>
<dbReference type="InterPro" id="IPR003688">
    <property type="entry name" value="TraG/VirD4"/>
</dbReference>
<feature type="transmembrane region" description="Helical" evidence="7">
    <location>
        <begin position="96"/>
        <end position="119"/>
    </location>
</feature>
<dbReference type="PANTHER" id="PTHR37937">
    <property type="entry name" value="CONJUGATIVE TRANSFER: DNA TRANSPORT"/>
    <property type="match status" value="1"/>
</dbReference>
<keyword evidence="10" id="KW-1185">Reference proteome</keyword>
<accession>A0ABR8T3I7</accession>
<reference evidence="9 10" key="1">
    <citation type="submission" date="2020-08" db="EMBL/GenBank/DDBJ databases">
        <title>A Genomic Blueprint of the Chicken Gut Microbiome.</title>
        <authorList>
            <person name="Gilroy R."/>
            <person name="Ravi A."/>
            <person name="Getino M."/>
            <person name="Pursley I."/>
            <person name="Horton D.L."/>
            <person name="Alikhan N.-F."/>
            <person name="Baker D."/>
            <person name="Gharbi K."/>
            <person name="Hall N."/>
            <person name="Watson M."/>
            <person name="Adriaenssens E.M."/>
            <person name="Foster-Nyarko E."/>
            <person name="Jarju S."/>
            <person name="Secka A."/>
            <person name="Antonio M."/>
            <person name="Oren A."/>
            <person name="Chaudhuri R."/>
            <person name="La Ragione R.M."/>
            <person name="Hildebrand F."/>
            <person name="Pallen M.J."/>
        </authorList>
    </citation>
    <scope>NUCLEOTIDE SEQUENCE [LARGE SCALE GENOMIC DNA]</scope>
    <source>
        <strain evidence="9 10">Sa2BVA9</strain>
    </source>
</reference>
<dbReference type="RefSeq" id="WP_191803295.1">
    <property type="nucleotide sequence ID" value="NZ_JACSQL010000011.1"/>
</dbReference>
<evidence type="ECO:0000256" key="1">
    <source>
        <dbReference type="ARBA" id="ARBA00004651"/>
    </source>
</evidence>
<dbReference type="CDD" id="cd01127">
    <property type="entry name" value="TrwB_TraG_TraD_VirD4"/>
    <property type="match status" value="2"/>
</dbReference>
<dbReference type="EMBL" id="JACSQL010000011">
    <property type="protein sequence ID" value="MBD7970322.1"/>
    <property type="molecule type" value="Genomic_DNA"/>
</dbReference>
<keyword evidence="4 7" id="KW-0812">Transmembrane</keyword>
<feature type="domain" description="TraD/TraG TraM recognition site" evidence="8">
    <location>
        <begin position="799"/>
        <end position="925"/>
    </location>
</feature>
<gene>
    <name evidence="9" type="ORF">H9647_19840</name>
</gene>
<comment type="caution">
    <text evidence="9">The sequence shown here is derived from an EMBL/GenBank/DDBJ whole genome shotgun (WGS) entry which is preliminary data.</text>
</comment>
<keyword evidence="5 7" id="KW-1133">Transmembrane helix</keyword>
<dbReference type="Pfam" id="PF02534">
    <property type="entry name" value="T4SS-DNA_transf"/>
    <property type="match status" value="1"/>
</dbReference>
<dbReference type="SUPFAM" id="SSF52540">
    <property type="entry name" value="P-loop containing nucleoside triphosphate hydrolases"/>
    <property type="match status" value="1"/>
</dbReference>
<evidence type="ECO:0000256" key="4">
    <source>
        <dbReference type="ARBA" id="ARBA00022692"/>
    </source>
</evidence>
<comment type="subcellular location">
    <subcellularLocation>
        <location evidence="1">Cell membrane</location>
        <topology evidence="1">Multi-pass membrane protein</topology>
    </subcellularLocation>
</comment>
<keyword evidence="6 7" id="KW-0472">Membrane</keyword>
<dbReference type="InterPro" id="IPR051539">
    <property type="entry name" value="T4SS-coupling_protein"/>
</dbReference>
<sequence>MAKKKASKNWKQIKNQKYKERVKNREVHETQNMVRGERGEVDKPIKERVAAVFIAVLFAGLGYVIGAFVIIGRAFFDFVTTSSGASFLEFDLSTLNGVFTSWQLFLWTGFVLLMSWLIVNDRMMALWRSRNSMIDSTDINTYENDQHIALPEEMRRMYDWFPDAGAESSVQVSSMLSHVMLSNKGLKSIEMIQRYKDDVVEDGVIVAHKGEIMYNASGQPITKKMPIIDEEFGRDLFTASGIPLSEKDIRTPVDVRKIEYNEINEAGDRSDRDKQPYDMVADLINNDWTFLDHEVQRPAGAYLVDTAPVNTMVLAITRAGKGQTVIEPTIDMWTREKRKNNIVINDPKGELLVKFFIPATIRGYEIVQFNLINPLNTDIYNPLGFAAESAREGNFTKAASYIENIGDIFFPKEGADDPMWPNAANNAFKRSAFGLIDFYLEEEKRIRKEAELDGRPEKVLMQALDDMWGKVTLYNAYQLFVVLSAKKSTVLETIRIEEDDPSKEKDFLTLFFDATAKLPQNEMRKLVQNTDNALRAMAGSDKTIASVYGIALTAMSFFTDPTISTLTSGKPSQNFDAQGLSFPRRIGVRFASEYLEKYRLIGLQSVWSAYEDPKFEKQLDKKLFGHTQIIDREGWARYFFEGKFADRKSYIKLEIRNPKTQNLVRTFYFEVELTYKTDLSGRRYVKDPVLNEKIIKDGVLREMRFNRKKGEYEYKDTLVKRRYHDLLNPELGEQVVEIPAFSQKTVKYTERPKAIFFITPPHLMSYAKLILILIKQMVDVNFEGSYMTKDNQKPLYKTRYMLDEVGNLQSEGNGIPALQTMLSIGLGQDQQFTLILQTLQQLRDVYGESVDKIIQGNTENIVFLKSTDDSMIDTLVKMSGTTHEARVDQKTVTRDNERILNQNEGKISYTMQTKERPVLQFNDFMFIEARNSIIIKAGTSPIWNRNESAYPMSFRLFQNQISLPGKKFSLQTIPTNSSAKDFDVRKNQPDFFNMLEQRLKQARMADMMKQAYLDAYELSETDLIRQDQNVVADDIMHAINSKLFNISHRPAASAEDMENIPEMDEFGTILDTAVDNVEVAQEAAKAQNTQSTHQQKRYAGGQISREDLISIGGQVNRQLDKVLATAYSESRLYFEDAPGFRTRENGELESDSGMVYVRSSLGSNKADIDALHEAERNEESRVFGEENTGNESFYEITDEFIRYLSGLESWRDLAQGRFDKEANRAYQRNMQ</sequence>
<keyword evidence="3" id="KW-1003">Cell membrane</keyword>
<dbReference type="InterPro" id="IPR032689">
    <property type="entry name" value="TraG-D_C"/>
</dbReference>
<feature type="transmembrane region" description="Helical" evidence="7">
    <location>
        <begin position="49"/>
        <end position="76"/>
    </location>
</feature>
<evidence type="ECO:0000256" key="2">
    <source>
        <dbReference type="ARBA" id="ARBA00008806"/>
    </source>
</evidence>
<dbReference type="Proteomes" id="UP000608071">
    <property type="component" value="Unassembled WGS sequence"/>
</dbReference>
<dbReference type="PANTHER" id="PTHR37937:SF1">
    <property type="entry name" value="CONJUGATIVE TRANSFER: DNA TRANSPORT"/>
    <property type="match status" value="1"/>
</dbReference>
<comment type="similarity">
    <text evidence="2">Belongs to the VirD4/TraG family.</text>
</comment>
<evidence type="ECO:0000256" key="3">
    <source>
        <dbReference type="ARBA" id="ARBA00022475"/>
    </source>
</evidence>
<dbReference type="Gene3D" id="3.40.50.300">
    <property type="entry name" value="P-loop containing nucleotide triphosphate hydrolases"/>
    <property type="match status" value="1"/>
</dbReference>
<proteinExistence type="inferred from homology"/>
<organism evidence="9 10">
    <name type="scientific">Paenibacillus gallinarum</name>
    <dbReference type="NCBI Taxonomy" id="2762232"/>
    <lineage>
        <taxon>Bacteria</taxon>
        <taxon>Bacillati</taxon>
        <taxon>Bacillota</taxon>
        <taxon>Bacilli</taxon>
        <taxon>Bacillales</taxon>
        <taxon>Paenibacillaceae</taxon>
        <taxon>Paenibacillus</taxon>
    </lineage>
</organism>
<dbReference type="InterPro" id="IPR027417">
    <property type="entry name" value="P-loop_NTPase"/>
</dbReference>
<protein>
    <submittedName>
        <fullName evidence="9">Type IV secretory system conjugative DNA transfer family protein</fullName>
    </submittedName>
</protein>
<evidence type="ECO:0000313" key="9">
    <source>
        <dbReference type="EMBL" id="MBD7970322.1"/>
    </source>
</evidence>
<evidence type="ECO:0000313" key="10">
    <source>
        <dbReference type="Proteomes" id="UP000608071"/>
    </source>
</evidence>
<evidence type="ECO:0000256" key="5">
    <source>
        <dbReference type="ARBA" id="ARBA00022989"/>
    </source>
</evidence>
<dbReference type="Pfam" id="PF12696">
    <property type="entry name" value="TraG-D_C"/>
    <property type="match status" value="1"/>
</dbReference>
<evidence type="ECO:0000259" key="8">
    <source>
        <dbReference type="Pfam" id="PF12696"/>
    </source>
</evidence>
<evidence type="ECO:0000256" key="6">
    <source>
        <dbReference type="ARBA" id="ARBA00023136"/>
    </source>
</evidence>
<evidence type="ECO:0000256" key="7">
    <source>
        <dbReference type="SAM" id="Phobius"/>
    </source>
</evidence>